<dbReference type="Proteomes" id="UP001321473">
    <property type="component" value="Unassembled WGS sequence"/>
</dbReference>
<dbReference type="Gene3D" id="3.80.10.10">
    <property type="entry name" value="Ribonuclease Inhibitor"/>
    <property type="match status" value="2"/>
</dbReference>
<dbReference type="InterPro" id="IPR032675">
    <property type="entry name" value="LRR_dom_sf"/>
</dbReference>
<dbReference type="Pfam" id="PF12937">
    <property type="entry name" value="F-box-like"/>
    <property type="match status" value="1"/>
</dbReference>
<feature type="domain" description="F-box" evidence="2">
    <location>
        <begin position="48"/>
        <end position="94"/>
    </location>
</feature>
<protein>
    <recommendedName>
        <fullName evidence="2">F-box domain-containing protein</fullName>
    </recommendedName>
</protein>
<evidence type="ECO:0000313" key="4">
    <source>
        <dbReference type="Proteomes" id="UP001321473"/>
    </source>
</evidence>
<dbReference type="SUPFAM" id="SSF52047">
    <property type="entry name" value="RNI-like"/>
    <property type="match status" value="1"/>
</dbReference>
<reference evidence="3 4" key="1">
    <citation type="journal article" date="2023" name="Arcadia Sci">
        <title>De novo assembly of a long-read Amblyomma americanum tick genome.</title>
        <authorList>
            <person name="Chou S."/>
            <person name="Poskanzer K.E."/>
            <person name="Rollins M."/>
            <person name="Thuy-Boun P.S."/>
        </authorList>
    </citation>
    <scope>NUCLEOTIDE SEQUENCE [LARGE SCALE GENOMIC DNA]</scope>
    <source>
        <strain evidence="3">F_SG_1</strain>
        <tissue evidence="3">Salivary glands</tissue>
    </source>
</reference>
<dbReference type="SMART" id="SM00256">
    <property type="entry name" value="FBOX"/>
    <property type="match status" value="1"/>
</dbReference>
<proteinExistence type="predicted"/>
<evidence type="ECO:0000256" key="1">
    <source>
        <dbReference type="SAM" id="MobiDB-lite"/>
    </source>
</evidence>
<evidence type="ECO:0000259" key="2">
    <source>
        <dbReference type="PROSITE" id="PS50181"/>
    </source>
</evidence>
<dbReference type="PROSITE" id="PS50181">
    <property type="entry name" value="FBOX"/>
    <property type="match status" value="1"/>
</dbReference>
<gene>
    <name evidence="3" type="ORF">V5799_015690</name>
</gene>
<name>A0AAQ4F7A8_AMBAM</name>
<sequence>MATAVNRMPTDKDSNVRPCAPKPRDGGQLGRKVPTSVRVKHPLPVDPKKVLMSLPDEVLTVILGLLDWHHRMNMQSVCRRLKELVNDGPWLRRARFTLNDLPTVFTTVMLQLRPEAIGELDVSHYVLANSQRLAQGISLCKNLVVLRCVHTRLLPSSLFRLLRDNLPRLESLYWSLLEEPLDAFPLPPDVAEELQQCKCSAVPATLTRMYVEAISEPASIEFVENALQHCHGLRFLHFHERDGTVSEVAGRILAAYGVGTCKNFHEITFTSEYLPNYEKLHAYLSAVKGNLLTDFSGCVEVYKNVTLKLRNGPSFNCITLAELDSTTGIKSHKQLTVFIAKLGKETISRLIRATRGRTRRHLKALTLISLFDTGYMFRHDNVQNQAPLCNVIRSCVAVTELNLTRFHFTEDFNCCSVIANGGLDNLRSLALVTCALCNPTGLQLLSQASFKLRELDIRSTLNQPGAKVECDVCERQSTCDDTSLASLRLLRHLTRLTLYELDHTRTLDFLVGCGSLQELRLRNMGMWLPGCHQDMSPIADFWMQLRTLVLQSFFDSIEFTFLNNVPVASKLTHLCVGIVAKKSSAEALTSKLALACPIACIIHLHRMSLASNLQQAAHYLYSRLHRGDNIIGDTIKFGISPLDRIRLCAFGDCIGAAKQYGIKLYDRLWRDTECGPGIFHPACECEP</sequence>
<keyword evidence="4" id="KW-1185">Reference proteome</keyword>
<dbReference type="InterPro" id="IPR036047">
    <property type="entry name" value="F-box-like_dom_sf"/>
</dbReference>
<dbReference type="AlphaFoldDB" id="A0AAQ4F7A8"/>
<accession>A0AAQ4F7A8</accession>
<organism evidence="3 4">
    <name type="scientific">Amblyomma americanum</name>
    <name type="common">Lone star tick</name>
    <dbReference type="NCBI Taxonomy" id="6943"/>
    <lineage>
        <taxon>Eukaryota</taxon>
        <taxon>Metazoa</taxon>
        <taxon>Ecdysozoa</taxon>
        <taxon>Arthropoda</taxon>
        <taxon>Chelicerata</taxon>
        <taxon>Arachnida</taxon>
        <taxon>Acari</taxon>
        <taxon>Parasitiformes</taxon>
        <taxon>Ixodida</taxon>
        <taxon>Ixodoidea</taxon>
        <taxon>Ixodidae</taxon>
        <taxon>Amblyomminae</taxon>
        <taxon>Amblyomma</taxon>
    </lineage>
</organism>
<feature type="region of interest" description="Disordered" evidence="1">
    <location>
        <begin position="1"/>
        <end position="33"/>
    </location>
</feature>
<evidence type="ECO:0000313" key="3">
    <source>
        <dbReference type="EMBL" id="KAK8782969.1"/>
    </source>
</evidence>
<dbReference type="InterPro" id="IPR001810">
    <property type="entry name" value="F-box_dom"/>
</dbReference>
<comment type="caution">
    <text evidence="3">The sequence shown here is derived from an EMBL/GenBank/DDBJ whole genome shotgun (WGS) entry which is preliminary data.</text>
</comment>
<dbReference type="CDD" id="cd09917">
    <property type="entry name" value="F-box_SF"/>
    <property type="match status" value="1"/>
</dbReference>
<dbReference type="SUPFAM" id="SSF81383">
    <property type="entry name" value="F-box domain"/>
    <property type="match status" value="1"/>
</dbReference>
<dbReference type="EMBL" id="JARKHS020006064">
    <property type="protein sequence ID" value="KAK8782969.1"/>
    <property type="molecule type" value="Genomic_DNA"/>
</dbReference>